<dbReference type="EMBL" id="JACIFU010000002">
    <property type="protein sequence ID" value="MBB4173639.1"/>
    <property type="molecule type" value="Genomic_DNA"/>
</dbReference>
<dbReference type="PROSITE" id="PS00330">
    <property type="entry name" value="HEMOLYSIN_CALCIUM"/>
    <property type="match status" value="2"/>
</dbReference>
<gene>
    <name evidence="4" type="ORF">GGR93_001412</name>
</gene>
<feature type="domain" description="Hedgehog/Intein (Hint)" evidence="2">
    <location>
        <begin position="1330"/>
        <end position="1476"/>
    </location>
</feature>
<feature type="compositionally biased region" description="Acidic residues" evidence="1">
    <location>
        <begin position="991"/>
        <end position="1005"/>
    </location>
</feature>
<dbReference type="Proteomes" id="UP000565745">
    <property type="component" value="Unassembled WGS sequence"/>
</dbReference>
<feature type="compositionally biased region" description="Gly residues" evidence="1">
    <location>
        <begin position="1208"/>
        <end position="1220"/>
    </location>
</feature>
<protein>
    <submittedName>
        <fullName evidence="4">Ca2+-binding RTX toxin-like protein</fullName>
    </submittedName>
</protein>
<feature type="compositionally biased region" description="Basic and acidic residues" evidence="1">
    <location>
        <begin position="1134"/>
        <end position="1143"/>
    </location>
</feature>
<dbReference type="SUPFAM" id="SSF51120">
    <property type="entry name" value="beta-Roll"/>
    <property type="match status" value="3"/>
</dbReference>
<feature type="region of interest" description="Disordered" evidence="1">
    <location>
        <begin position="1122"/>
        <end position="1260"/>
    </location>
</feature>
<dbReference type="InterPro" id="IPR011049">
    <property type="entry name" value="Serralysin-like_metalloprot_C"/>
</dbReference>
<dbReference type="GO" id="GO:0016539">
    <property type="term" value="P:intein-mediated protein splicing"/>
    <property type="evidence" value="ECO:0007669"/>
    <property type="project" value="InterPro"/>
</dbReference>
<dbReference type="PROSITE" id="PS50817">
    <property type="entry name" value="INTEIN_N_TER"/>
    <property type="match status" value="1"/>
</dbReference>
<feature type="non-terminal residue" evidence="4">
    <location>
        <position position="1"/>
    </location>
</feature>
<feature type="region of interest" description="Disordered" evidence="1">
    <location>
        <begin position="952"/>
        <end position="1064"/>
    </location>
</feature>
<feature type="domain" description="Cadherin-like" evidence="3">
    <location>
        <begin position="820"/>
        <end position="911"/>
    </location>
</feature>
<dbReference type="InterPro" id="IPR041690">
    <property type="entry name" value="Cadherin_5"/>
</dbReference>
<dbReference type="Gene3D" id="2.170.16.10">
    <property type="entry name" value="Hedgehog/Intein (Hint) domain"/>
    <property type="match status" value="1"/>
</dbReference>
<dbReference type="RefSeq" id="WP_184600937.1">
    <property type="nucleotide sequence ID" value="NZ_JACIFU010000002.1"/>
</dbReference>
<feature type="domain" description="Cadherin-like" evidence="3">
    <location>
        <begin position="446"/>
        <end position="537"/>
    </location>
</feature>
<dbReference type="SUPFAM" id="SSF51294">
    <property type="entry name" value="Hedgehog/intein (Hint) domain"/>
    <property type="match status" value="1"/>
</dbReference>
<evidence type="ECO:0000259" key="3">
    <source>
        <dbReference type="Pfam" id="PF17892"/>
    </source>
</evidence>
<evidence type="ECO:0000256" key="1">
    <source>
        <dbReference type="SAM" id="MobiDB-lite"/>
    </source>
</evidence>
<name>A0A7W6M758_9RHOB</name>
<accession>A0A7W6M758</accession>
<comment type="caution">
    <text evidence="4">The sequence shown here is derived from an EMBL/GenBank/DDBJ whole genome shotgun (WGS) entry which is preliminary data.</text>
</comment>
<reference evidence="4 5" key="1">
    <citation type="submission" date="2020-08" db="EMBL/GenBank/DDBJ databases">
        <title>Genomic Encyclopedia of Type Strains, Phase IV (KMG-IV): sequencing the most valuable type-strain genomes for metagenomic binning, comparative biology and taxonomic classification.</title>
        <authorList>
            <person name="Goeker M."/>
        </authorList>
    </citation>
    <scope>NUCLEOTIDE SEQUENCE [LARGE SCALE GENOMIC DNA]</scope>
    <source>
        <strain evidence="4 5">DSM 101015</strain>
    </source>
</reference>
<feature type="domain" description="Cadherin-like" evidence="3">
    <location>
        <begin position="1"/>
        <end position="64"/>
    </location>
</feature>
<evidence type="ECO:0000313" key="5">
    <source>
        <dbReference type="Proteomes" id="UP000565745"/>
    </source>
</evidence>
<dbReference type="Pfam" id="PF13403">
    <property type="entry name" value="Hint_2"/>
    <property type="match status" value="1"/>
</dbReference>
<dbReference type="Gene3D" id="2.150.10.10">
    <property type="entry name" value="Serralysin-like metalloprotease, C-terminal"/>
    <property type="match status" value="3"/>
</dbReference>
<sequence>NDTDVDGDDLTVVEATVPEEQGTLVDNGDGTVTFTPAEDFTGEATISYTIEDEEGLTDSAEHLVYVNEVSDVPVANDDIATTEEDTPVTIDALENDTDPDGDDTLIILEATVPEEQGTVEIVDNELVFTPAPDFNGEAIIDYVAQDPDGNEAPAQVTVTVDPVNDAPVAEDDSDITDLNTPVTVDLLANDSDVDGDDLTVIEATVPEEQGTLVENGDGTVTFTPSTDFTGEATISYTIEDEEGLTDDAVHVITVNDTENAPTAVDDTAETDEDTPVTIDVLENDTDPTDDPLTITEASVPEEQGTVEIVDNQLVFTPAPDFNGPAEISYTVEDPDGNADEGTVAVTVNPVNDAPVAEDDEDVTDINTPVTVDLLANDSDVDGDDLTVIEATVPAEEGTLVDNGDGTVTFTPATDFVGEATISYTIEDEEGLTDDAVHVITVEDPENTPPVAVDDVEETPEDTPVIVDLIGNDTDEDGDPLTLVEATVPEEQGTLEDNGDGTVTFTPAPDFNGPATITYTVADPDGEEDEGEAIVTVTPVNDAPVAEDDRDITDFETPVTVDLLANDSDVDGDDLTVIEATVPAEQGTLVDNGDGTVTFTPADDFTGDATISYTIEDEEGLTDEAVHVITVNDTDNAPTAVDDAAETDEETPVTIDVLDNDTDPTDDPLTVVEATVPEEQGTVEIVDNQIVFTPAEDFTGEATIDYIIEDPDGNADEAVVTVTVNPVNDAPDAVDDVATTEEDTPVVLDLIDNDSDPEGDPLTVTEVSVPEEQGTVVNNGDGTATFTPAPDFVGEATVTYTIADPDGEEDTAVHVVDVTPVNDAPDAVDDADTTDYNTPVTVDLLANDTDIDGDELTVIEATVPEEQGTLVDNGDGTVTFTPVPGFIGDATITYTIEDEGGLRDSAEHVITVEEPGDRDGIVEGTDGSDLIDPEYAGDPDGDFVDNEDAILPGQEPNDDIIIAGDGDDTVLAGLGDDSVTGGEGNDSILGEDGSDTVDGGDGDDVIDTSGPDLAPDDGYPFEPGTDDLGYEPDTDPENDRDSVIGGAGNDTITTGDDSDTISGGDGDDVINAGIDDDLVAGDDGDDRIVGGEGDDTITGGFGNDTIYGGTDPDVIPDLVNIVDEPSDDDPFSPDRNPDNGRDLIDGGAGDDLIFGDDDDDTITGGSGNDTIDGGIDDDTIDGGTGDDSLIGGQGNDTLRGNRNDDTLIGGTGDDVLDGGGENDLLEGGDGDDDMMGGQGDDTLRGGDGDDTMTGGAGQDVFEDVGPGDVIDGGSGPVDMDTLDLTGSKPEGGSFDIVFTSDDEEDGVVNYFDADGEDAGQLVFEEIETIIPCFTPGTKIATPKGERLVEELKVGDRVITRDNGIQEIRWVGARDMTGAEFEKAAHLKPVLIRQGALGNDLPERDMMVSPNHRVLVANDKTALYFEEREVLVAAKHLTGLEGVDIVDVSHTTYIHVMFDQHEVILSDGSWTESFQPGDMSLAGIGNAQRQEILELFPELATQEGVEAYASARRSLKKHEAKLITK</sequence>
<dbReference type="Pfam" id="PF17963">
    <property type="entry name" value="Big_9"/>
    <property type="match status" value="3"/>
</dbReference>
<organism evidence="4 5">
    <name type="scientific">Sulfitobacter noctilucicola</name>
    <dbReference type="NCBI Taxonomy" id="1342301"/>
    <lineage>
        <taxon>Bacteria</taxon>
        <taxon>Pseudomonadati</taxon>
        <taxon>Pseudomonadota</taxon>
        <taxon>Alphaproteobacteria</taxon>
        <taxon>Rhodobacterales</taxon>
        <taxon>Roseobacteraceae</taxon>
        <taxon>Sulfitobacter</taxon>
    </lineage>
</organism>
<dbReference type="PRINTS" id="PR00313">
    <property type="entry name" value="CABNDNGRPT"/>
</dbReference>
<dbReference type="PANTHER" id="PTHR34720">
    <property type="entry name" value="MICROCYSTIN DEPENDENT PROTEIN"/>
    <property type="match status" value="1"/>
</dbReference>
<proteinExistence type="predicted"/>
<feature type="domain" description="Cadherin-like" evidence="3">
    <location>
        <begin position="350"/>
        <end position="441"/>
    </location>
</feature>
<feature type="compositionally biased region" description="Acidic residues" evidence="1">
    <location>
        <begin position="1023"/>
        <end position="1035"/>
    </location>
</feature>
<dbReference type="NCBIfam" id="NF012211">
    <property type="entry name" value="tand_rpt_95"/>
    <property type="match status" value="10"/>
</dbReference>
<dbReference type="GO" id="GO:0005509">
    <property type="term" value="F:calcium ion binding"/>
    <property type="evidence" value="ECO:0007669"/>
    <property type="project" value="InterPro"/>
</dbReference>
<dbReference type="Pfam" id="PF00353">
    <property type="entry name" value="HemolysinCabind"/>
    <property type="match status" value="7"/>
</dbReference>
<feature type="domain" description="Cadherin-like" evidence="3">
    <location>
        <begin position="726"/>
        <end position="817"/>
    </location>
</feature>
<feature type="domain" description="Cadherin-like" evidence="3">
    <location>
        <begin position="163"/>
        <end position="255"/>
    </location>
</feature>
<dbReference type="InterPro" id="IPR006141">
    <property type="entry name" value="Intein_N"/>
</dbReference>
<dbReference type="Gene3D" id="2.60.40.3440">
    <property type="match status" value="1"/>
</dbReference>
<dbReference type="PANTHER" id="PTHR34720:SF9">
    <property type="entry name" value="BLR4714 PROTEIN"/>
    <property type="match status" value="1"/>
</dbReference>
<dbReference type="InterPro" id="IPR028992">
    <property type="entry name" value="Hedgehog/Intein_dom"/>
</dbReference>
<dbReference type="InterPro" id="IPR001343">
    <property type="entry name" value="Hemolysn_Ca-bd"/>
</dbReference>
<dbReference type="Pfam" id="PF17892">
    <property type="entry name" value="Cadherin_5"/>
    <property type="match status" value="7"/>
</dbReference>
<dbReference type="Gene3D" id="2.60.40.2810">
    <property type="match status" value="9"/>
</dbReference>
<evidence type="ECO:0000259" key="2">
    <source>
        <dbReference type="Pfam" id="PF13403"/>
    </source>
</evidence>
<dbReference type="InterPro" id="IPR018511">
    <property type="entry name" value="Hemolysin-typ_Ca-bd_CS"/>
</dbReference>
<feature type="compositionally biased region" description="Acidic residues" evidence="1">
    <location>
        <begin position="1222"/>
        <end position="1233"/>
    </location>
</feature>
<dbReference type="InterPro" id="IPR036844">
    <property type="entry name" value="Hint_dom_sf"/>
</dbReference>
<feature type="domain" description="Cadherin-like" evidence="3">
    <location>
        <begin position="539"/>
        <end position="631"/>
    </location>
</feature>
<evidence type="ECO:0000313" key="4">
    <source>
        <dbReference type="EMBL" id="MBB4173639.1"/>
    </source>
</evidence>
<keyword evidence="5" id="KW-1185">Reference proteome</keyword>